<dbReference type="Pfam" id="PF00400">
    <property type="entry name" value="WD40"/>
    <property type="match status" value="4"/>
</dbReference>
<dbReference type="InterPro" id="IPR045183">
    <property type="entry name" value="Ebi-like"/>
</dbReference>
<feature type="region of interest" description="Disordered" evidence="6">
    <location>
        <begin position="92"/>
        <end position="153"/>
    </location>
</feature>
<dbReference type="PRINTS" id="PR00320">
    <property type="entry name" value="GPROTEINBRPT"/>
</dbReference>
<evidence type="ECO:0000256" key="4">
    <source>
        <dbReference type="ARBA" id="ARBA00023242"/>
    </source>
</evidence>
<feature type="compositionally biased region" description="Low complexity" evidence="6">
    <location>
        <begin position="132"/>
        <end position="147"/>
    </location>
</feature>
<dbReference type="InterPro" id="IPR036322">
    <property type="entry name" value="WD40_repeat_dom_sf"/>
</dbReference>
<protein>
    <submittedName>
        <fullName evidence="7">Similar to Saccharomyces cerevisiae YBR103W SIF2 WD40 repeat-containing subunit of the Set3C histone deacetylase complex</fullName>
    </submittedName>
</protein>
<dbReference type="Gene3D" id="1.20.960.30">
    <property type="match status" value="1"/>
</dbReference>
<dbReference type="EMBL" id="CCBN010000006">
    <property type="protein sequence ID" value="CDO53847.1"/>
    <property type="molecule type" value="Genomic_DNA"/>
</dbReference>
<evidence type="ECO:0000256" key="2">
    <source>
        <dbReference type="ARBA" id="ARBA00022574"/>
    </source>
</evidence>
<comment type="subcellular location">
    <subcellularLocation>
        <location evidence="1">Nucleus</location>
    </subcellularLocation>
</comment>
<feature type="repeat" description="WD" evidence="5">
    <location>
        <begin position="467"/>
        <end position="508"/>
    </location>
</feature>
<dbReference type="GO" id="GO:0034967">
    <property type="term" value="C:Set3 complex"/>
    <property type="evidence" value="ECO:0007669"/>
    <property type="project" value="TreeGrafter"/>
</dbReference>
<dbReference type="AlphaFoldDB" id="A0A0J9X9I7"/>
<dbReference type="PANTHER" id="PTHR22846">
    <property type="entry name" value="WD40 REPEAT PROTEIN"/>
    <property type="match status" value="1"/>
</dbReference>
<dbReference type="CDD" id="cd00200">
    <property type="entry name" value="WD40"/>
    <property type="match status" value="1"/>
</dbReference>
<keyword evidence="4" id="KW-0539">Nucleus</keyword>
<dbReference type="GO" id="GO:0003714">
    <property type="term" value="F:transcription corepressor activity"/>
    <property type="evidence" value="ECO:0007669"/>
    <property type="project" value="InterPro"/>
</dbReference>
<gene>
    <name evidence="7" type="ORF">BN980_GECA06s00582g</name>
</gene>
<dbReference type="Proteomes" id="UP000242525">
    <property type="component" value="Unassembled WGS sequence"/>
</dbReference>
<evidence type="ECO:0000313" key="8">
    <source>
        <dbReference type="Proteomes" id="UP000242525"/>
    </source>
</evidence>
<dbReference type="SUPFAM" id="SSF50978">
    <property type="entry name" value="WD40 repeat-like"/>
    <property type="match status" value="1"/>
</dbReference>
<dbReference type="InterPro" id="IPR001680">
    <property type="entry name" value="WD40_rpt"/>
</dbReference>
<evidence type="ECO:0000256" key="1">
    <source>
        <dbReference type="ARBA" id="ARBA00004123"/>
    </source>
</evidence>
<dbReference type="Pfam" id="PF08513">
    <property type="entry name" value="LisH"/>
    <property type="match status" value="1"/>
</dbReference>
<feature type="repeat" description="WD" evidence="5">
    <location>
        <begin position="279"/>
        <end position="320"/>
    </location>
</feature>
<reference evidence="7" key="1">
    <citation type="submission" date="2014-03" db="EMBL/GenBank/DDBJ databases">
        <authorList>
            <person name="Casaregola S."/>
        </authorList>
    </citation>
    <scope>NUCLEOTIDE SEQUENCE [LARGE SCALE GENOMIC DNA]</scope>
    <source>
        <strain evidence="7">CLIB 918</strain>
    </source>
</reference>
<dbReference type="InterPro" id="IPR019775">
    <property type="entry name" value="WD40_repeat_CS"/>
</dbReference>
<dbReference type="PROSITE" id="PS00678">
    <property type="entry name" value="WD_REPEATS_1"/>
    <property type="match status" value="1"/>
</dbReference>
<keyword evidence="2 5" id="KW-0853">WD repeat</keyword>
<dbReference type="OrthoDB" id="1367865at2759"/>
<keyword evidence="3" id="KW-0677">Repeat</keyword>
<dbReference type="SMART" id="SM00320">
    <property type="entry name" value="WD40"/>
    <property type="match status" value="5"/>
</dbReference>
<dbReference type="PROSITE" id="PS50896">
    <property type="entry name" value="LISH"/>
    <property type="match status" value="1"/>
</dbReference>
<evidence type="ECO:0000256" key="5">
    <source>
        <dbReference type="PROSITE-ProRule" id="PRU00221"/>
    </source>
</evidence>
<accession>A0A0J9X9I7</accession>
<sequence length="559" mass="61344">MSVTSDELNYLIWRYLQESGHELTTFALQKETNAHLLDEQFASHISVGALVSIVQKGIQYMEVEAGIKEDGEIKEEKPYTLFGALHIDGQEPEQKAIESSASNANPDSSSQASTANSKSNNNIDDKLSSSKDNQVTATNNNNDTNTNGDDKMDIDEVSIRGNQRDIVVVAQLVQTPPELVNLKAVFEGPKVETASWSPAEDTIAIGESELVAKLLSFENTNGDYSKPSSVLKLQHPGEEGIDKSITALAWDSTGQLLVTASFDGMLRLWTSDGKLRQNLSLHRAPVLVIRWNKPNTLIMSVDCTNTVVIWDAYSGNMRQTFQHPSTTIDGVDGPTSIGTDADWIDSLTYACTGENASIIIYKTSERGPLLRFRDHTQGINTLQFEPKTHFLASGSDDHTIRIWHGKSQTPILKLLGHTGPVIWISWVPNGGNIVSELDPVCSRLVSASLDGTLRVWDPNRGLCLAVLALHEEAIFACDISKDGRYVASGGLDGVLVVWDISTIKREVDESKSFAVARYELSKDGTTEDEQINTVSWNKDGSKLFVGFSSRSVIVDFKLK</sequence>
<feature type="repeat" description="WD" evidence="5">
    <location>
        <begin position="238"/>
        <end position="269"/>
    </location>
</feature>
<dbReference type="FunFam" id="1.20.960.30:FF:000001">
    <property type="entry name" value="F-box-like/WD repeat-containing protein TBL1XR1"/>
    <property type="match status" value="1"/>
</dbReference>
<keyword evidence="8" id="KW-1185">Reference proteome</keyword>
<evidence type="ECO:0000256" key="3">
    <source>
        <dbReference type="ARBA" id="ARBA00022737"/>
    </source>
</evidence>
<dbReference type="InterPro" id="IPR006594">
    <property type="entry name" value="LisH"/>
</dbReference>
<dbReference type="STRING" id="1173061.A0A0J9X9I7"/>
<dbReference type="GO" id="GO:0006357">
    <property type="term" value="P:regulation of transcription by RNA polymerase II"/>
    <property type="evidence" value="ECO:0007669"/>
    <property type="project" value="TreeGrafter"/>
</dbReference>
<dbReference type="SMART" id="SM00667">
    <property type="entry name" value="LisH"/>
    <property type="match status" value="1"/>
</dbReference>
<dbReference type="PANTHER" id="PTHR22846:SF2">
    <property type="entry name" value="F-BOX-LIKE_WD REPEAT-CONTAINING PROTEIN EBI"/>
    <property type="match status" value="1"/>
</dbReference>
<evidence type="ECO:0000256" key="6">
    <source>
        <dbReference type="SAM" id="MobiDB-lite"/>
    </source>
</evidence>
<dbReference type="InterPro" id="IPR015943">
    <property type="entry name" value="WD40/YVTN_repeat-like_dom_sf"/>
</dbReference>
<dbReference type="Gene3D" id="2.130.10.10">
    <property type="entry name" value="YVTN repeat-like/Quinoprotein amine dehydrogenase"/>
    <property type="match status" value="1"/>
</dbReference>
<organism evidence="7 8">
    <name type="scientific">Geotrichum candidum</name>
    <name type="common">Oospora lactis</name>
    <name type="synonym">Dipodascus geotrichum</name>
    <dbReference type="NCBI Taxonomy" id="1173061"/>
    <lineage>
        <taxon>Eukaryota</taxon>
        <taxon>Fungi</taxon>
        <taxon>Dikarya</taxon>
        <taxon>Ascomycota</taxon>
        <taxon>Saccharomycotina</taxon>
        <taxon>Dipodascomycetes</taxon>
        <taxon>Dipodascales</taxon>
        <taxon>Dipodascaceae</taxon>
        <taxon>Geotrichum</taxon>
    </lineage>
</organism>
<evidence type="ECO:0000313" key="7">
    <source>
        <dbReference type="EMBL" id="CDO53847.1"/>
    </source>
</evidence>
<feature type="compositionally biased region" description="Low complexity" evidence="6">
    <location>
        <begin position="99"/>
        <end position="122"/>
    </location>
</feature>
<dbReference type="PROSITE" id="PS50082">
    <property type="entry name" value="WD_REPEATS_2"/>
    <property type="match status" value="5"/>
</dbReference>
<feature type="repeat" description="WD" evidence="5">
    <location>
        <begin position="372"/>
        <end position="413"/>
    </location>
</feature>
<comment type="caution">
    <text evidence="7">The sequence shown here is derived from an EMBL/GenBank/DDBJ whole genome shotgun (WGS) entry which is preliminary data.</text>
</comment>
<dbReference type="InterPro" id="IPR020472">
    <property type="entry name" value="WD40_PAC1"/>
</dbReference>
<name>A0A0J9X9I7_GEOCN</name>
<proteinExistence type="predicted"/>
<feature type="repeat" description="WD" evidence="5">
    <location>
        <begin position="444"/>
        <end position="457"/>
    </location>
</feature>
<dbReference type="PROSITE" id="PS50294">
    <property type="entry name" value="WD_REPEATS_REGION"/>
    <property type="match status" value="3"/>
</dbReference>